<evidence type="ECO:0000313" key="2">
    <source>
        <dbReference type="Proteomes" id="UP001454036"/>
    </source>
</evidence>
<name>A0AAV3QTW4_LITER</name>
<evidence type="ECO:0000313" key="1">
    <source>
        <dbReference type="EMBL" id="GAA0167139.1"/>
    </source>
</evidence>
<comment type="caution">
    <text evidence="1">The sequence shown here is derived from an EMBL/GenBank/DDBJ whole genome shotgun (WGS) entry which is preliminary data.</text>
</comment>
<dbReference type="Proteomes" id="UP001454036">
    <property type="component" value="Unassembled WGS sequence"/>
</dbReference>
<dbReference type="EMBL" id="BAABME010023025">
    <property type="protein sequence ID" value="GAA0167139.1"/>
    <property type="molecule type" value="Genomic_DNA"/>
</dbReference>
<dbReference type="AlphaFoldDB" id="A0AAV3QTW4"/>
<reference evidence="1 2" key="1">
    <citation type="submission" date="2024-01" db="EMBL/GenBank/DDBJ databases">
        <title>The complete chloroplast genome sequence of Lithospermum erythrorhizon: insights into the phylogenetic relationship among Boraginaceae species and the maternal lineages of purple gromwells.</title>
        <authorList>
            <person name="Okada T."/>
            <person name="Watanabe K."/>
        </authorList>
    </citation>
    <scope>NUCLEOTIDE SEQUENCE [LARGE SCALE GENOMIC DNA]</scope>
</reference>
<organism evidence="1 2">
    <name type="scientific">Lithospermum erythrorhizon</name>
    <name type="common">Purple gromwell</name>
    <name type="synonym">Lithospermum officinale var. erythrorhizon</name>
    <dbReference type="NCBI Taxonomy" id="34254"/>
    <lineage>
        <taxon>Eukaryota</taxon>
        <taxon>Viridiplantae</taxon>
        <taxon>Streptophyta</taxon>
        <taxon>Embryophyta</taxon>
        <taxon>Tracheophyta</taxon>
        <taxon>Spermatophyta</taxon>
        <taxon>Magnoliopsida</taxon>
        <taxon>eudicotyledons</taxon>
        <taxon>Gunneridae</taxon>
        <taxon>Pentapetalae</taxon>
        <taxon>asterids</taxon>
        <taxon>lamiids</taxon>
        <taxon>Boraginales</taxon>
        <taxon>Boraginaceae</taxon>
        <taxon>Boraginoideae</taxon>
        <taxon>Lithospermeae</taxon>
        <taxon>Lithospermum</taxon>
    </lineage>
</organism>
<keyword evidence="2" id="KW-1185">Reference proteome</keyword>
<protein>
    <submittedName>
        <fullName evidence="1">Uncharacterized protein</fullName>
    </submittedName>
</protein>
<accession>A0AAV3QTW4</accession>
<gene>
    <name evidence="1" type="ORF">LIER_40320</name>
</gene>
<sequence length="149" mass="15643">MQNTGNEVKNLVLENSFKELDSSDKLQSITDTQLPVAVKNAEQHAEAIENRSAPVNIPTQLVKQEGRKLVPIADSLNVVPSPVLAEHRAFTTAEVATPGGEAANVELVAGVDQIGGVESACVGADISMVTEGPNLQQGNYNATLDLAAK</sequence>
<proteinExistence type="predicted"/>